<dbReference type="GO" id="GO:0005525">
    <property type="term" value="F:GTP binding"/>
    <property type="evidence" value="ECO:0007669"/>
    <property type="project" value="UniProtKB-KW"/>
</dbReference>
<dbReference type="Gene3D" id="3.30.70.240">
    <property type="match status" value="1"/>
</dbReference>
<sequence>MNNLIQRRGEVTEDLVNNDYRILHVLAPLANLVGYSTDLRTMTSGTASFSMELDHYAKLSEEEERKIIQKKTGLL</sequence>
<keyword evidence="3" id="KW-0342">GTP-binding</keyword>
<organism evidence="5 6">
    <name type="scientific">Dreissena polymorpha</name>
    <name type="common">Zebra mussel</name>
    <name type="synonym">Mytilus polymorpha</name>
    <dbReference type="NCBI Taxonomy" id="45954"/>
    <lineage>
        <taxon>Eukaryota</taxon>
        <taxon>Metazoa</taxon>
        <taxon>Spiralia</taxon>
        <taxon>Lophotrochozoa</taxon>
        <taxon>Mollusca</taxon>
        <taxon>Bivalvia</taxon>
        <taxon>Autobranchia</taxon>
        <taxon>Heteroconchia</taxon>
        <taxon>Euheterodonta</taxon>
        <taxon>Imparidentia</taxon>
        <taxon>Neoheterodontei</taxon>
        <taxon>Myida</taxon>
        <taxon>Dreissenoidea</taxon>
        <taxon>Dreissenidae</taxon>
        <taxon>Dreissena</taxon>
    </lineage>
</organism>
<dbReference type="PANTHER" id="PTHR43261:SF1">
    <property type="entry name" value="RIBOSOME-RELEASING FACTOR 2, MITOCHONDRIAL"/>
    <property type="match status" value="1"/>
</dbReference>
<feature type="domain" description="Elongation factor EFG" evidence="4">
    <location>
        <begin position="1"/>
        <end position="67"/>
    </location>
</feature>
<dbReference type="InterPro" id="IPR000640">
    <property type="entry name" value="EFG_V-like"/>
</dbReference>
<accession>A0A9D4L9C9</accession>
<evidence type="ECO:0000256" key="2">
    <source>
        <dbReference type="ARBA" id="ARBA00022917"/>
    </source>
</evidence>
<reference evidence="5" key="1">
    <citation type="journal article" date="2019" name="bioRxiv">
        <title>The Genome of the Zebra Mussel, Dreissena polymorpha: A Resource for Invasive Species Research.</title>
        <authorList>
            <person name="McCartney M.A."/>
            <person name="Auch B."/>
            <person name="Kono T."/>
            <person name="Mallez S."/>
            <person name="Zhang Y."/>
            <person name="Obille A."/>
            <person name="Becker A."/>
            <person name="Abrahante J.E."/>
            <person name="Garbe J."/>
            <person name="Badalamenti J.P."/>
            <person name="Herman A."/>
            <person name="Mangelson H."/>
            <person name="Liachko I."/>
            <person name="Sullivan S."/>
            <person name="Sone E.D."/>
            <person name="Koren S."/>
            <person name="Silverstein K.A.T."/>
            <person name="Beckman K.B."/>
            <person name="Gohl D.M."/>
        </authorList>
    </citation>
    <scope>NUCLEOTIDE SEQUENCE</scope>
    <source>
        <strain evidence="5">Duluth1</strain>
        <tissue evidence="5">Whole animal</tissue>
    </source>
</reference>
<evidence type="ECO:0000313" key="5">
    <source>
        <dbReference type="EMBL" id="KAH3854407.1"/>
    </source>
</evidence>
<dbReference type="Proteomes" id="UP000828390">
    <property type="component" value="Unassembled WGS sequence"/>
</dbReference>
<dbReference type="InterPro" id="IPR035649">
    <property type="entry name" value="EFG_V"/>
</dbReference>
<dbReference type="InterPro" id="IPR035647">
    <property type="entry name" value="EFG_III/V"/>
</dbReference>
<protein>
    <recommendedName>
        <fullName evidence="4">Elongation factor EFG domain-containing protein</fullName>
    </recommendedName>
</protein>
<dbReference type="Pfam" id="PF00679">
    <property type="entry name" value="EFG_C"/>
    <property type="match status" value="1"/>
</dbReference>
<keyword evidence="1" id="KW-0547">Nucleotide-binding</keyword>
<name>A0A9D4L9C9_DREPO</name>
<evidence type="ECO:0000256" key="3">
    <source>
        <dbReference type="ARBA" id="ARBA00023134"/>
    </source>
</evidence>
<evidence type="ECO:0000256" key="1">
    <source>
        <dbReference type="ARBA" id="ARBA00022741"/>
    </source>
</evidence>
<gene>
    <name evidence="5" type="ORF">DPMN_096949</name>
</gene>
<dbReference type="GO" id="GO:0005739">
    <property type="term" value="C:mitochondrion"/>
    <property type="evidence" value="ECO:0007669"/>
    <property type="project" value="TreeGrafter"/>
</dbReference>
<evidence type="ECO:0000313" key="6">
    <source>
        <dbReference type="Proteomes" id="UP000828390"/>
    </source>
</evidence>
<reference evidence="5" key="2">
    <citation type="submission" date="2020-11" db="EMBL/GenBank/DDBJ databases">
        <authorList>
            <person name="McCartney M.A."/>
            <person name="Auch B."/>
            <person name="Kono T."/>
            <person name="Mallez S."/>
            <person name="Becker A."/>
            <person name="Gohl D.M."/>
            <person name="Silverstein K.A.T."/>
            <person name="Koren S."/>
            <person name="Bechman K.B."/>
            <person name="Herman A."/>
            <person name="Abrahante J.E."/>
            <person name="Garbe J."/>
        </authorList>
    </citation>
    <scope>NUCLEOTIDE SEQUENCE</scope>
    <source>
        <strain evidence="5">Duluth1</strain>
        <tissue evidence="5">Whole animal</tissue>
    </source>
</reference>
<comment type="caution">
    <text evidence="5">The sequence shown here is derived from an EMBL/GenBank/DDBJ whole genome shotgun (WGS) entry which is preliminary data.</text>
</comment>
<dbReference type="GO" id="GO:0032790">
    <property type="term" value="P:ribosome disassembly"/>
    <property type="evidence" value="ECO:0007669"/>
    <property type="project" value="TreeGrafter"/>
</dbReference>
<dbReference type="SMART" id="SM00838">
    <property type="entry name" value="EFG_C"/>
    <property type="match status" value="1"/>
</dbReference>
<dbReference type="PANTHER" id="PTHR43261">
    <property type="entry name" value="TRANSLATION ELONGATION FACTOR G-RELATED"/>
    <property type="match status" value="1"/>
</dbReference>
<keyword evidence="2" id="KW-0648">Protein biosynthesis</keyword>
<dbReference type="GO" id="GO:0032543">
    <property type="term" value="P:mitochondrial translation"/>
    <property type="evidence" value="ECO:0007669"/>
    <property type="project" value="TreeGrafter"/>
</dbReference>
<dbReference type="AlphaFoldDB" id="A0A9D4L9C9"/>
<keyword evidence="6" id="KW-1185">Reference proteome</keyword>
<evidence type="ECO:0000259" key="4">
    <source>
        <dbReference type="SMART" id="SM00838"/>
    </source>
</evidence>
<dbReference type="GO" id="GO:0003924">
    <property type="term" value="F:GTPase activity"/>
    <property type="evidence" value="ECO:0007669"/>
    <property type="project" value="TreeGrafter"/>
</dbReference>
<dbReference type="EMBL" id="JAIWYP010000003">
    <property type="protein sequence ID" value="KAH3854407.1"/>
    <property type="molecule type" value="Genomic_DNA"/>
</dbReference>
<proteinExistence type="predicted"/>
<dbReference type="SUPFAM" id="SSF54980">
    <property type="entry name" value="EF-G C-terminal domain-like"/>
    <property type="match status" value="1"/>
</dbReference>
<dbReference type="CDD" id="cd03713">
    <property type="entry name" value="EFG_mtEFG_C"/>
    <property type="match status" value="1"/>
</dbReference>